<dbReference type="FunFam" id="2.30.30.30:FF:000080">
    <property type="entry name" value="Eukaryotic translation initiation factor 5A"/>
    <property type="match status" value="1"/>
</dbReference>
<dbReference type="InterPro" id="IPR012340">
    <property type="entry name" value="NA-bd_OB-fold"/>
</dbReference>
<evidence type="ECO:0000256" key="5">
    <source>
        <dbReference type="RuleBase" id="RU362005"/>
    </source>
</evidence>
<dbReference type="Pfam" id="PF21485">
    <property type="entry name" value="IF5A-like_N"/>
    <property type="match status" value="1"/>
</dbReference>
<dbReference type="SUPFAM" id="SSF50104">
    <property type="entry name" value="Translation proteins SH3-like domain"/>
    <property type="match status" value="1"/>
</dbReference>
<evidence type="ECO:0000256" key="3">
    <source>
        <dbReference type="ARBA" id="ARBA00022917"/>
    </source>
</evidence>
<dbReference type="GO" id="GO:0003746">
    <property type="term" value="F:translation elongation factor activity"/>
    <property type="evidence" value="ECO:0007669"/>
    <property type="project" value="UniProtKB-UniRule"/>
</dbReference>
<gene>
    <name evidence="8" type="primary">LOC113796670</name>
</gene>
<name>A0A6P6YBL9_DERPT</name>
<evidence type="ECO:0000256" key="4">
    <source>
        <dbReference type="ARBA" id="ARBA00023071"/>
    </source>
</evidence>
<dbReference type="PANTHER" id="PTHR11673">
    <property type="entry name" value="TRANSLATION INITIATION FACTOR 5A FAMILY MEMBER"/>
    <property type="match status" value="1"/>
</dbReference>
<protein>
    <recommendedName>
        <fullName evidence="5">Eukaryotic translation initiation factor 5A</fullName>
        <shortName evidence="5">eIF-5A</shortName>
    </recommendedName>
</protein>
<dbReference type="InParanoid" id="A0A6P6YBL9"/>
<evidence type="ECO:0000313" key="8">
    <source>
        <dbReference type="RefSeq" id="XP_027202777.1"/>
    </source>
</evidence>
<dbReference type="OMA" id="MCAPSEE"/>
<dbReference type="InterPro" id="IPR008991">
    <property type="entry name" value="Translation_prot_SH3-like_sf"/>
</dbReference>
<dbReference type="AlphaFoldDB" id="A0A6P6YBL9"/>
<dbReference type="NCBIfam" id="TIGR00037">
    <property type="entry name" value="eIF_5A"/>
    <property type="match status" value="1"/>
</dbReference>
<dbReference type="InterPro" id="IPR048670">
    <property type="entry name" value="IF5A-like_N"/>
</dbReference>
<keyword evidence="4 5" id="KW-0385">Hypusine</keyword>
<dbReference type="Gene3D" id="2.30.30.30">
    <property type="match status" value="1"/>
</dbReference>
<dbReference type="InterPro" id="IPR020189">
    <property type="entry name" value="IF5A_C"/>
</dbReference>
<organism evidence="7 8">
    <name type="scientific">Dermatophagoides pteronyssinus</name>
    <name type="common">European house dust mite</name>
    <dbReference type="NCBI Taxonomy" id="6956"/>
    <lineage>
        <taxon>Eukaryota</taxon>
        <taxon>Metazoa</taxon>
        <taxon>Ecdysozoa</taxon>
        <taxon>Arthropoda</taxon>
        <taxon>Chelicerata</taxon>
        <taxon>Arachnida</taxon>
        <taxon>Acari</taxon>
        <taxon>Acariformes</taxon>
        <taxon>Sarcoptiformes</taxon>
        <taxon>Astigmata</taxon>
        <taxon>Psoroptidia</taxon>
        <taxon>Analgoidea</taxon>
        <taxon>Pyroglyphidae</taxon>
        <taxon>Dermatophagoidinae</taxon>
        <taxon>Dermatophagoides</taxon>
    </lineage>
</organism>
<dbReference type="PIRSF" id="PIRSF003025">
    <property type="entry name" value="eIF5A"/>
    <property type="match status" value="1"/>
</dbReference>
<dbReference type="Pfam" id="PF01287">
    <property type="entry name" value="eIF-5a"/>
    <property type="match status" value="1"/>
</dbReference>
<dbReference type="GO" id="GO:0003723">
    <property type="term" value="F:RNA binding"/>
    <property type="evidence" value="ECO:0007669"/>
    <property type="project" value="InterPro"/>
</dbReference>
<keyword evidence="7" id="KW-1185">Reference proteome</keyword>
<keyword evidence="3 5" id="KW-0648">Protein biosynthesis</keyword>
<accession>A0A6P6YBL9</accession>
<dbReference type="GO" id="GO:0043022">
    <property type="term" value="F:ribosome binding"/>
    <property type="evidence" value="ECO:0007669"/>
    <property type="project" value="UniProtKB-UniRule"/>
</dbReference>
<dbReference type="InterPro" id="IPR001884">
    <property type="entry name" value="IF5A-like"/>
</dbReference>
<reference evidence="8" key="1">
    <citation type="submission" date="2025-08" db="UniProtKB">
        <authorList>
            <consortium name="RefSeq"/>
        </authorList>
    </citation>
    <scope>IDENTIFICATION</scope>
    <source>
        <strain evidence="8">Airmid</strain>
    </source>
</reference>
<dbReference type="PROSITE" id="PS00302">
    <property type="entry name" value="IF5A_HYPUSINE"/>
    <property type="match status" value="1"/>
</dbReference>
<comment type="function">
    <text evidence="5">Translation factor that promotes translation elongation and termination, particularly upon ribosome stalling at specific amino acid sequence contexts. Binds between the exit (E) and peptidyl (P) site of the ribosome and promotes rescue of stalled ribosome: specifically required for efficient translation of polyproline-containing peptides as well as other motifs that stall the ribosome. Acts as ribosome quality control (RQC) cofactor by joining the RQC complex to facilitate peptidyl transfer during CAT tailing step.</text>
</comment>
<dbReference type="GO" id="GO:0045905">
    <property type="term" value="P:positive regulation of translational termination"/>
    <property type="evidence" value="ECO:0007669"/>
    <property type="project" value="UniProtKB-UniRule"/>
</dbReference>
<feature type="domain" description="Translation initiation factor 5A C-terminal" evidence="6">
    <location>
        <begin position="81"/>
        <end position="151"/>
    </location>
</feature>
<proteinExistence type="inferred from homology"/>
<dbReference type="InterPro" id="IPR019769">
    <property type="entry name" value="Trans_elong_IF5A_hypusine_site"/>
</dbReference>
<comment type="similarity">
    <text evidence="1 5">Belongs to the eIF-5A family.</text>
</comment>
<dbReference type="KEGG" id="dpte:113796670"/>
<dbReference type="Proteomes" id="UP000515146">
    <property type="component" value="Unplaced"/>
</dbReference>
<dbReference type="InterPro" id="IPR014722">
    <property type="entry name" value="Rib_uL2_dom2"/>
</dbReference>
<evidence type="ECO:0000256" key="2">
    <source>
        <dbReference type="ARBA" id="ARBA00022768"/>
    </source>
</evidence>
<dbReference type="RefSeq" id="XP_027202777.1">
    <property type="nucleotide sequence ID" value="XM_027346976.1"/>
</dbReference>
<dbReference type="GO" id="GO:0045901">
    <property type="term" value="P:positive regulation of translational elongation"/>
    <property type="evidence" value="ECO:0007669"/>
    <property type="project" value="UniProtKB-UniRule"/>
</dbReference>
<keyword evidence="2" id="KW-0251">Elongation factor</keyword>
<comment type="PTM">
    <text evidence="5">eIF-5A seems to be the only eukaryotic protein to have a hypusine residue which is a post-translational modification of a lysine by the addition of a butylamino group.</text>
</comment>
<evidence type="ECO:0000256" key="1">
    <source>
        <dbReference type="ARBA" id="ARBA00006016"/>
    </source>
</evidence>
<dbReference type="OrthoDB" id="9975114at2759"/>
<dbReference type="SUPFAM" id="SSF50249">
    <property type="entry name" value="Nucleic acid-binding proteins"/>
    <property type="match status" value="1"/>
</dbReference>
<evidence type="ECO:0000313" key="7">
    <source>
        <dbReference type="Proteomes" id="UP000515146"/>
    </source>
</evidence>
<dbReference type="Gene3D" id="2.40.50.140">
    <property type="entry name" value="Nucleic acid-binding proteins"/>
    <property type="match status" value="1"/>
</dbReference>
<evidence type="ECO:0000259" key="6">
    <source>
        <dbReference type="SMART" id="SM01376"/>
    </source>
</evidence>
<dbReference type="SMART" id="SM01376">
    <property type="entry name" value="eIF-5a"/>
    <property type="match status" value="1"/>
</dbReference>
<sequence length="153" mass="16747">MSDEFQSGGNVSSYVRPIQAGSVKKGSFAMLKGRPCKVVDISTSKTGKHGHAKASIVGIDIFTGKKYDGNFPTSHNMEEPIVTRTQYVIIHWEDDVLHLLDSSGAVRMDLTWPVGRDDKVLEEWKKQLAEGNTPTVTVLSSCGEDKVIGPNDK</sequence>